<dbReference type="InterPro" id="IPR045621">
    <property type="entry name" value="BPD_transp_1_N"/>
</dbReference>
<feature type="transmembrane region" description="Helical" evidence="7">
    <location>
        <begin position="280"/>
        <end position="306"/>
    </location>
</feature>
<dbReference type="InterPro" id="IPR035906">
    <property type="entry name" value="MetI-like_sf"/>
</dbReference>
<dbReference type="Pfam" id="PF00528">
    <property type="entry name" value="BPD_transp_1"/>
    <property type="match status" value="1"/>
</dbReference>
<dbReference type="Proteomes" id="UP000756710">
    <property type="component" value="Unassembled WGS sequence"/>
</dbReference>
<evidence type="ECO:0000256" key="4">
    <source>
        <dbReference type="ARBA" id="ARBA00022692"/>
    </source>
</evidence>
<keyword evidence="2 7" id="KW-0813">Transport</keyword>
<keyword evidence="3" id="KW-1003">Cell membrane</keyword>
<dbReference type="GO" id="GO:0055085">
    <property type="term" value="P:transmembrane transport"/>
    <property type="evidence" value="ECO:0007669"/>
    <property type="project" value="InterPro"/>
</dbReference>
<evidence type="ECO:0000256" key="7">
    <source>
        <dbReference type="RuleBase" id="RU363032"/>
    </source>
</evidence>
<dbReference type="CDD" id="cd06261">
    <property type="entry name" value="TM_PBP2"/>
    <property type="match status" value="1"/>
</dbReference>
<evidence type="ECO:0000313" key="12">
    <source>
        <dbReference type="Proteomes" id="UP000756710"/>
    </source>
</evidence>
<feature type="transmembrane region" description="Helical" evidence="7">
    <location>
        <begin position="176"/>
        <end position="196"/>
    </location>
</feature>
<evidence type="ECO:0000256" key="6">
    <source>
        <dbReference type="ARBA" id="ARBA00023136"/>
    </source>
</evidence>
<evidence type="ECO:0000259" key="9">
    <source>
        <dbReference type="PROSITE" id="PS50928"/>
    </source>
</evidence>
<keyword evidence="8" id="KW-0732">Signal</keyword>
<evidence type="ECO:0000256" key="2">
    <source>
        <dbReference type="ARBA" id="ARBA00022448"/>
    </source>
</evidence>
<evidence type="ECO:0000313" key="10">
    <source>
        <dbReference type="EMBL" id="CDR02870.1"/>
    </source>
</evidence>
<gene>
    <name evidence="11" type="ORF">J2Z30_007388</name>
    <name evidence="10" type="ORF">SIRAN956</name>
</gene>
<dbReference type="HOGENOM" id="CLU_036879_0_1_11"/>
<proteinExistence type="inferred from homology"/>
<dbReference type="SUPFAM" id="SSF161098">
    <property type="entry name" value="MetI-like"/>
    <property type="match status" value="1"/>
</dbReference>
<dbReference type="Pfam" id="PF19300">
    <property type="entry name" value="BPD_transp_1_N"/>
    <property type="match status" value="1"/>
</dbReference>
<keyword evidence="12" id="KW-1185">Reference proteome</keyword>
<feature type="chain" id="PRO_5001593104" evidence="8">
    <location>
        <begin position="26"/>
        <end position="313"/>
    </location>
</feature>
<feature type="transmembrane region" description="Helical" evidence="7">
    <location>
        <begin position="134"/>
        <end position="156"/>
    </location>
</feature>
<evidence type="ECO:0000256" key="8">
    <source>
        <dbReference type="SAM" id="SignalP"/>
    </source>
</evidence>
<evidence type="ECO:0000256" key="3">
    <source>
        <dbReference type="ARBA" id="ARBA00022475"/>
    </source>
</evidence>
<dbReference type="PROSITE" id="PS50928">
    <property type="entry name" value="ABC_TM1"/>
    <property type="match status" value="1"/>
</dbReference>
<reference evidence="11 12" key="2">
    <citation type="submission" date="2021-03" db="EMBL/GenBank/DDBJ databases">
        <title>Genomic Encyclopedia of Type Strains, Phase IV (KMG-IV): sequencing the most valuable type-strain genomes for metagenomic binning, comparative biology and taxonomic classification.</title>
        <authorList>
            <person name="Goeker M."/>
        </authorList>
    </citation>
    <scope>NUCLEOTIDE SEQUENCE [LARGE SCALE GENOMIC DNA]</scope>
    <source>
        <strain evidence="11 12">DSM 41954</strain>
    </source>
</reference>
<feature type="transmembrane region" description="Helical" evidence="7">
    <location>
        <begin position="97"/>
        <end position="122"/>
    </location>
</feature>
<evidence type="ECO:0000256" key="5">
    <source>
        <dbReference type="ARBA" id="ARBA00022989"/>
    </source>
</evidence>
<dbReference type="EMBL" id="JAGGLR010000024">
    <property type="protein sequence ID" value="MBP2066339.1"/>
    <property type="molecule type" value="Genomic_DNA"/>
</dbReference>
<feature type="signal peptide" evidence="8">
    <location>
        <begin position="1"/>
        <end position="25"/>
    </location>
</feature>
<dbReference type="AlphaFoldDB" id="A0A060ZLJ7"/>
<protein>
    <submittedName>
        <fullName evidence="10">ABC-type transporter, integral membrane subunit</fullName>
    </submittedName>
    <submittedName>
        <fullName evidence="11">Peptide/nickel transport system permease protein</fullName>
    </submittedName>
</protein>
<evidence type="ECO:0000256" key="1">
    <source>
        <dbReference type="ARBA" id="ARBA00004651"/>
    </source>
</evidence>
<dbReference type="EMBL" id="LK022848">
    <property type="protein sequence ID" value="CDR02870.1"/>
    <property type="molecule type" value="Genomic_DNA"/>
</dbReference>
<feature type="transmembrane region" description="Helical" evidence="7">
    <location>
        <begin position="238"/>
        <end position="260"/>
    </location>
</feature>
<accession>A0A060ZLJ7</accession>
<comment type="similarity">
    <text evidence="7">Belongs to the binding-protein-dependent transport system permease family.</text>
</comment>
<dbReference type="PANTHER" id="PTHR43163">
    <property type="entry name" value="DIPEPTIDE TRANSPORT SYSTEM PERMEASE PROTEIN DPPB-RELATED"/>
    <property type="match status" value="1"/>
</dbReference>
<feature type="domain" description="ABC transmembrane type-1" evidence="9">
    <location>
        <begin position="95"/>
        <end position="299"/>
    </location>
</feature>
<dbReference type="RefSeq" id="WP_044567380.1">
    <property type="nucleotide sequence ID" value="NZ_BAABDR010000053.1"/>
</dbReference>
<keyword evidence="6 7" id="KW-0472">Membrane</keyword>
<name>A0A060ZLJ7_9ACTN</name>
<keyword evidence="5 7" id="KW-1133">Transmembrane helix</keyword>
<keyword evidence="4 7" id="KW-0812">Transmembrane</keyword>
<reference evidence="10" key="1">
    <citation type="submission" date="2014-05" db="EMBL/GenBank/DDBJ databases">
        <authorList>
            <person name="Horn Fabian"/>
        </authorList>
    </citation>
    <scope>NUCLEOTIDE SEQUENCE</scope>
</reference>
<dbReference type="InterPro" id="IPR000515">
    <property type="entry name" value="MetI-like"/>
</dbReference>
<dbReference type="Gene3D" id="1.10.3720.10">
    <property type="entry name" value="MetI-like"/>
    <property type="match status" value="1"/>
</dbReference>
<sequence>MLTFLVRRVAAGLVLLYVLATTAFAMMSLTGTDAARNIAGTMATPEQITAKRHELGLDRPWISQYGQWLAHAVRGDFGTSWFGGDSVSESLVLKAPVSLSIVVSGLLLATVLSAVLGVAAAVRRGWVDRVVQATAIVGYAVPSFLMALMLSATFAVQLGWLPATGYVPLASSPSGWLRSITLPAVSLAIGAIAATAQQVRGSVIDVLRQDFVRTLRSRGLSERRVLFRHVLRNAAPPALTVLSLQFISLVGGAVVIEKVFGLPGVGSAAVTATVNGDTPLVMGVVVYLVLIVVAVNLLVDLAYGWLNPKVRVR</sequence>
<dbReference type="PANTHER" id="PTHR43163:SF3">
    <property type="entry name" value="PEPTIDE ABC TRANSPORTER PERMEASE PROTEIN"/>
    <property type="match status" value="1"/>
</dbReference>
<organism evidence="10">
    <name type="scientific">Streptomyces iranensis</name>
    <dbReference type="NCBI Taxonomy" id="576784"/>
    <lineage>
        <taxon>Bacteria</taxon>
        <taxon>Bacillati</taxon>
        <taxon>Actinomycetota</taxon>
        <taxon>Actinomycetes</taxon>
        <taxon>Kitasatosporales</taxon>
        <taxon>Streptomycetaceae</taxon>
        <taxon>Streptomyces</taxon>
        <taxon>Streptomyces violaceusniger group</taxon>
    </lineage>
</organism>
<evidence type="ECO:0000313" key="11">
    <source>
        <dbReference type="EMBL" id="MBP2066339.1"/>
    </source>
</evidence>
<comment type="subcellular location">
    <subcellularLocation>
        <location evidence="1 7">Cell membrane</location>
        <topology evidence="1 7">Multi-pass membrane protein</topology>
    </subcellularLocation>
</comment>
<dbReference type="GO" id="GO:0005886">
    <property type="term" value="C:plasma membrane"/>
    <property type="evidence" value="ECO:0007669"/>
    <property type="project" value="UniProtKB-SubCell"/>
</dbReference>